<dbReference type="Proteomes" id="UP000598174">
    <property type="component" value="Unassembled WGS sequence"/>
</dbReference>
<evidence type="ECO:0000313" key="3">
    <source>
        <dbReference type="Proteomes" id="UP000598174"/>
    </source>
</evidence>
<dbReference type="AlphaFoldDB" id="A0A919J3E0"/>
<organism evidence="2 3">
    <name type="scientific">Paractinoplanes ferrugineus</name>
    <dbReference type="NCBI Taxonomy" id="113564"/>
    <lineage>
        <taxon>Bacteria</taxon>
        <taxon>Bacillati</taxon>
        <taxon>Actinomycetota</taxon>
        <taxon>Actinomycetes</taxon>
        <taxon>Micromonosporales</taxon>
        <taxon>Micromonosporaceae</taxon>
        <taxon>Paractinoplanes</taxon>
    </lineage>
</organism>
<dbReference type="EMBL" id="BOMM01000045">
    <property type="protein sequence ID" value="GIE12929.1"/>
    <property type="molecule type" value="Genomic_DNA"/>
</dbReference>
<protein>
    <submittedName>
        <fullName evidence="2">Uncharacterized protein</fullName>
    </submittedName>
</protein>
<feature type="region of interest" description="Disordered" evidence="1">
    <location>
        <begin position="60"/>
        <end position="103"/>
    </location>
</feature>
<name>A0A919J3E0_9ACTN</name>
<sequence>MLARRIRQPFFPVKLVLPGRAGYPIWGGNFDGARDEFLADDGLVLLYPDRKTMCRQLDIERPDVSAHHPRVSAGTAPQRQSARRPRREPQRTPGWPSPNPMFP</sequence>
<comment type="caution">
    <text evidence="2">The sequence shown here is derived from an EMBL/GenBank/DDBJ whole genome shotgun (WGS) entry which is preliminary data.</text>
</comment>
<gene>
    <name evidence="2" type="ORF">Afe05nite_47690</name>
</gene>
<evidence type="ECO:0000256" key="1">
    <source>
        <dbReference type="SAM" id="MobiDB-lite"/>
    </source>
</evidence>
<accession>A0A919J3E0</accession>
<reference evidence="2" key="1">
    <citation type="submission" date="2021-01" db="EMBL/GenBank/DDBJ databases">
        <title>Whole genome shotgun sequence of Actinoplanes ferrugineus NBRC 15555.</title>
        <authorList>
            <person name="Komaki H."/>
            <person name="Tamura T."/>
        </authorList>
    </citation>
    <scope>NUCLEOTIDE SEQUENCE</scope>
    <source>
        <strain evidence="2">NBRC 15555</strain>
    </source>
</reference>
<evidence type="ECO:0000313" key="2">
    <source>
        <dbReference type="EMBL" id="GIE12929.1"/>
    </source>
</evidence>
<proteinExistence type="predicted"/>
<keyword evidence="3" id="KW-1185">Reference proteome</keyword>